<dbReference type="Proteomes" id="UP000184295">
    <property type="component" value="Unassembled WGS sequence"/>
</dbReference>
<name>A0A1M4XSG2_9ACTN</name>
<reference evidence="2" key="1">
    <citation type="submission" date="2016-11" db="EMBL/GenBank/DDBJ databases">
        <authorList>
            <person name="Varghese N."/>
            <person name="Submissions S."/>
        </authorList>
    </citation>
    <scope>NUCLEOTIDE SEQUENCE [LARGE SCALE GENOMIC DNA]</scope>
    <source>
        <strain evidence="2">DSM 19514</strain>
    </source>
</reference>
<accession>A0A1M4XSG2</accession>
<proteinExistence type="predicted"/>
<keyword evidence="2" id="KW-1185">Reference proteome</keyword>
<gene>
    <name evidence="1" type="ORF">SAMN02745225_02125</name>
</gene>
<evidence type="ECO:0000313" key="2">
    <source>
        <dbReference type="Proteomes" id="UP000184295"/>
    </source>
</evidence>
<dbReference type="RefSeq" id="WP_072792282.1">
    <property type="nucleotide sequence ID" value="NZ_FQUL01000044.1"/>
</dbReference>
<organism evidence="1 2">
    <name type="scientific">Ferrithrix thermotolerans DSM 19514</name>
    <dbReference type="NCBI Taxonomy" id="1121881"/>
    <lineage>
        <taxon>Bacteria</taxon>
        <taxon>Bacillati</taxon>
        <taxon>Actinomycetota</taxon>
        <taxon>Acidimicrobiia</taxon>
        <taxon>Acidimicrobiales</taxon>
        <taxon>Acidimicrobiaceae</taxon>
        <taxon>Ferrithrix</taxon>
    </lineage>
</organism>
<dbReference type="AlphaFoldDB" id="A0A1M4XSG2"/>
<evidence type="ECO:0000313" key="1">
    <source>
        <dbReference type="EMBL" id="SHE96439.1"/>
    </source>
</evidence>
<protein>
    <submittedName>
        <fullName evidence="1">Uncharacterized protein</fullName>
    </submittedName>
</protein>
<dbReference type="PROSITE" id="PS51257">
    <property type="entry name" value="PROKAR_LIPOPROTEIN"/>
    <property type="match status" value="1"/>
</dbReference>
<dbReference type="EMBL" id="FQUL01000044">
    <property type="protein sequence ID" value="SHE96439.1"/>
    <property type="molecule type" value="Genomic_DNA"/>
</dbReference>
<sequence>MKRPRREQVLKAAVTFSTAVVLSSCGKAAAASTQSLTTLSPTMSLERAIKDTEGAPSFEVYLKIAGQSTTNERATVIFSGVYGTSFGQHEARVLSSYTPPQSVSPLESNIRSISTYVYVDPLSKRSQLPKGKIWIESRSMEMLASLTSNFWILFTNGGTFDPTSILGDLQDPTTVQGSGVTVLGGVTQSIYTATFRNWNPNSSYLPPEKNVKVLAEVGPNSYISELYVPKLEVEVAPGQIELVNFKLDLFSYGIPVSVSVPPPQSVTTSQS</sequence>